<feature type="compositionally biased region" description="Low complexity" evidence="1">
    <location>
        <begin position="63"/>
        <end position="73"/>
    </location>
</feature>
<dbReference type="EMBL" id="LKCW01000375">
    <property type="protein sequence ID" value="KPM34214.1"/>
    <property type="molecule type" value="Genomic_DNA"/>
</dbReference>
<feature type="region of interest" description="Disordered" evidence="1">
    <location>
        <begin position="657"/>
        <end position="747"/>
    </location>
</feature>
<feature type="compositionally biased region" description="Basic and acidic residues" evidence="1">
    <location>
        <begin position="80"/>
        <end position="98"/>
    </location>
</feature>
<feature type="region of interest" description="Disordered" evidence="1">
    <location>
        <begin position="850"/>
        <end position="882"/>
    </location>
</feature>
<evidence type="ECO:0008006" key="4">
    <source>
        <dbReference type="Google" id="ProtNLM"/>
    </source>
</evidence>
<feature type="compositionally biased region" description="Low complexity" evidence="1">
    <location>
        <begin position="620"/>
        <end position="634"/>
    </location>
</feature>
<feature type="region of interest" description="Disordered" evidence="1">
    <location>
        <begin position="562"/>
        <end position="645"/>
    </location>
</feature>
<feature type="compositionally biased region" description="Polar residues" evidence="1">
    <location>
        <begin position="709"/>
        <end position="742"/>
    </location>
</feature>
<feature type="region of interest" description="Disordered" evidence="1">
    <location>
        <begin position="63"/>
        <end position="162"/>
    </location>
</feature>
<gene>
    <name evidence="2" type="ORF">AK830_g12361</name>
</gene>
<comment type="caution">
    <text evidence="2">The sequence shown here is derived from an EMBL/GenBank/DDBJ whole genome shotgun (WGS) entry which is preliminary data.</text>
</comment>
<evidence type="ECO:0000256" key="1">
    <source>
        <dbReference type="SAM" id="MobiDB-lite"/>
    </source>
</evidence>
<feature type="region of interest" description="Disordered" evidence="1">
    <location>
        <begin position="194"/>
        <end position="285"/>
    </location>
</feature>
<feature type="compositionally biased region" description="Polar residues" evidence="1">
    <location>
        <begin position="570"/>
        <end position="581"/>
    </location>
</feature>
<sequence>MPWPWPLGTVPHRTAPYRTSSLVLFSVPAQPSRRRQAQCPASFAPASQDSQCVARDLSAPGLSRLASSTTSRRPCNGESTARRMDAVEVGRLRRDRQPRPPSLSNHLPQDCPPVAVASRPPLTTRVSDPGPKPYMQVPRASGSLKKEEEKKDKKTTATALTRNHSRHFTSIITHSLQLPPGPFLPLSLSQAHTRANANANASKKNASTGDSSGTRTPAPPAATDGPLTAGQEREEKKKNWENGEQRCIPSTFPGSFPLASTPPSSKPNRRHPPSAIRLPPSAQPGPSRIPPFFFLTGQSTFGTASTFKYPSTQVPRYPAPGCATPALTHSISPPPVPLGLSPAGVLFNPQAALFFSLSILPQSDHQTTSPPLPNVTASSPPPLFPRSRPTAGAMSPKLKPLLLPQLIEERRKWEVQQVSPDCDLSYVFYTTNSSSSDVASPVTPTFSAKGHFRISSSASSLDLPPQESPVSPTQTIHSKAAKRLLPDVQEEEPLEPENEVDDDDYESEPDHFGLYSCLCDEPCEHRNSSEDIMFHGNLVSDYDLDYDMGFLSDGDGSVDANSALKKKSGTESPFSGLTSRIGSRLPSMTRWKASSRSSSRRGNPILSPGTELSLESVVLSGAPSSRSSSMSAPSRPGPERVNEQSVLPTPALSFYESTESVNLPSPIDIDQSMAHKERSSLERERGMATTPLLPPLMVSALSKPPPESPLQSPTVAPSPATTEFQSPQFPRPSLSTKPSVSSFRHGPNSPELPLPLLAMLQDYDEWSDRLGHANFTINPMPYQPEVVNLEALRQLRNDWDAARCNYTKHLVRTGENYGETSKIYALTEEKWAEMERRWRAAHDILMEQIVAATNSAPPSTNGSRSRSRGRGRARASSGGAALLGRPPVDDVFAGMQWRRLEDGLPSAVPRLLDAEGKFPARGDEDIVGPMQRDEVMQRTHSEERKGARFWRNLAGKVGLRK</sequence>
<evidence type="ECO:0000313" key="3">
    <source>
        <dbReference type="Proteomes" id="UP000050424"/>
    </source>
</evidence>
<accession>A0A0P7B0L5</accession>
<evidence type="ECO:0000313" key="2">
    <source>
        <dbReference type="EMBL" id="KPM34214.1"/>
    </source>
</evidence>
<feature type="compositionally biased region" description="Basic and acidic residues" evidence="1">
    <location>
        <begin position="144"/>
        <end position="155"/>
    </location>
</feature>
<organism evidence="2 3">
    <name type="scientific">Neonectria ditissima</name>
    <dbReference type="NCBI Taxonomy" id="78410"/>
    <lineage>
        <taxon>Eukaryota</taxon>
        <taxon>Fungi</taxon>
        <taxon>Dikarya</taxon>
        <taxon>Ascomycota</taxon>
        <taxon>Pezizomycotina</taxon>
        <taxon>Sordariomycetes</taxon>
        <taxon>Hypocreomycetidae</taxon>
        <taxon>Hypocreales</taxon>
        <taxon>Nectriaceae</taxon>
        <taxon>Neonectria</taxon>
    </lineage>
</organism>
<feature type="compositionally biased region" description="Acidic residues" evidence="1">
    <location>
        <begin position="488"/>
        <end position="507"/>
    </location>
</feature>
<feature type="region of interest" description="Disordered" evidence="1">
    <location>
        <begin position="365"/>
        <end position="396"/>
    </location>
</feature>
<proteinExistence type="predicted"/>
<protein>
    <recommendedName>
        <fullName evidence="4">Only prolin and serin are matching in the corresponding protein</fullName>
    </recommendedName>
</protein>
<feature type="compositionally biased region" description="Basic and acidic residues" evidence="1">
    <location>
        <begin position="231"/>
        <end position="244"/>
    </location>
</feature>
<dbReference type="Proteomes" id="UP000050424">
    <property type="component" value="Unassembled WGS sequence"/>
</dbReference>
<feature type="compositionally biased region" description="Polar residues" evidence="1">
    <location>
        <begin position="851"/>
        <end position="861"/>
    </location>
</feature>
<feature type="region of interest" description="Disordered" evidence="1">
    <location>
        <begin position="457"/>
        <end position="476"/>
    </location>
</feature>
<feature type="compositionally biased region" description="Basic and acidic residues" evidence="1">
    <location>
        <begin position="673"/>
        <end position="686"/>
    </location>
</feature>
<dbReference type="AlphaFoldDB" id="A0A0P7B0L5"/>
<feature type="compositionally biased region" description="Low complexity" evidence="1">
    <location>
        <begin position="194"/>
        <end position="207"/>
    </location>
</feature>
<name>A0A0P7B0L5_9HYPO</name>
<feature type="region of interest" description="Disordered" evidence="1">
    <location>
        <begin position="483"/>
        <end position="507"/>
    </location>
</feature>
<reference evidence="2 3" key="1">
    <citation type="submission" date="2015-09" db="EMBL/GenBank/DDBJ databases">
        <title>Draft genome of a European isolate of the apple canker pathogen Neonectria ditissima.</title>
        <authorList>
            <person name="Gomez-Cortecero A."/>
            <person name="Harrison R.J."/>
            <person name="Armitage A.D."/>
        </authorList>
    </citation>
    <scope>NUCLEOTIDE SEQUENCE [LARGE SCALE GENOMIC DNA]</scope>
    <source>
        <strain evidence="2 3">R09/05</strain>
    </source>
</reference>
<keyword evidence="3" id="KW-1185">Reference proteome</keyword>
<dbReference type="OrthoDB" id="3882058at2759"/>